<accession>D3G0C8</accession>
<evidence type="ECO:0000313" key="2">
    <source>
        <dbReference type="Proteomes" id="UP000001544"/>
    </source>
</evidence>
<dbReference type="HOGENOM" id="CLU_2858457_0_0_9"/>
<dbReference type="RefSeq" id="WP_012960676.1">
    <property type="nucleotide sequence ID" value="NC_013791.2"/>
</dbReference>
<dbReference type="Gene3D" id="3.40.50.300">
    <property type="entry name" value="P-loop containing nucleotide triphosphate hydrolases"/>
    <property type="match status" value="1"/>
</dbReference>
<reference evidence="1 2" key="1">
    <citation type="journal article" date="2011" name="Environ. Microbiol.">
        <title>Genome of alkaliphilic Bacillus pseudofirmus OF4 reveals adaptations that support the ability to grow in an external pH range from 7.5 to 11.4.</title>
        <authorList>
            <person name="Janto B."/>
            <person name="Ahmed A."/>
            <person name="Ito M."/>
            <person name="Liu J."/>
            <person name="Hicks D.B."/>
            <person name="Pagni S."/>
            <person name="Fackelmayer O.J."/>
            <person name="Smith T.A."/>
            <person name="Earl J."/>
            <person name="Elbourne L.D."/>
            <person name="Hassan K."/>
            <person name="Paulsen I.T."/>
            <person name="Kolsto A.B."/>
            <person name="Tourasse N.J."/>
            <person name="Ehrlich G.D."/>
            <person name="Boissy R."/>
            <person name="Ivey D.M."/>
            <person name="Li G."/>
            <person name="Xue Y."/>
            <person name="Ma Y."/>
            <person name="Hu F.Z."/>
            <person name="Krulwich T.A."/>
        </authorList>
    </citation>
    <scope>NUCLEOTIDE SEQUENCE [LARGE SCALE GENOMIC DNA]</scope>
    <source>
        <strain evidence="2">ATCC BAA-2126 / JCM 17055 / OF4</strain>
    </source>
</reference>
<dbReference type="InterPro" id="IPR027417">
    <property type="entry name" value="P-loop_NTPase"/>
</dbReference>
<proteinExistence type="predicted"/>
<dbReference type="AlphaFoldDB" id="D3G0C8"/>
<dbReference type="STRING" id="398511.BpOF4_06725"/>
<gene>
    <name evidence="1" type="ordered locus">BpOF4_06725</name>
</gene>
<dbReference type="SUPFAM" id="SSF52540">
    <property type="entry name" value="P-loop containing nucleoside triphosphate hydrolases"/>
    <property type="match status" value="1"/>
</dbReference>
<protein>
    <submittedName>
        <fullName evidence="1">ABC transporter (ATP-binding protein)</fullName>
    </submittedName>
</protein>
<evidence type="ECO:0000313" key="1">
    <source>
        <dbReference type="EMBL" id="ADC49403.1"/>
    </source>
</evidence>
<dbReference type="KEGG" id="bpf:BpOF4_06725"/>
<name>D3G0C8_ALKPO</name>
<dbReference type="EMBL" id="CP001878">
    <property type="protein sequence ID" value="ADC49403.1"/>
    <property type="molecule type" value="Genomic_DNA"/>
</dbReference>
<organism evidence="1 2">
    <name type="scientific">Alkalihalophilus pseudofirmus (strain ATCC BAA-2126 / JCM 17055 / OF4)</name>
    <name type="common">Bacillus pseudofirmus</name>
    <dbReference type="NCBI Taxonomy" id="398511"/>
    <lineage>
        <taxon>Bacteria</taxon>
        <taxon>Bacillati</taxon>
        <taxon>Bacillota</taxon>
        <taxon>Bacilli</taxon>
        <taxon>Bacillales</taxon>
        <taxon>Bacillaceae</taxon>
        <taxon>Alkalihalophilus</taxon>
    </lineage>
</organism>
<sequence length="64" mass="7127">MARPLYTTHDVVEVLFLCDEIGVLKEGQLHYSGTLQKAREKAGSAASTLTDEEVLYRLVNGELF</sequence>
<dbReference type="Proteomes" id="UP000001544">
    <property type="component" value="Chromosome"/>
</dbReference>
<keyword evidence="2" id="KW-1185">Reference proteome</keyword>